<dbReference type="InterPro" id="IPR001139">
    <property type="entry name" value="Glyco_hydro_30"/>
</dbReference>
<evidence type="ECO:0000256" key="3">
    <source>
        <dbReference type="ARBA" id="ARBA00005189"/>
    </source>
</evidence>
<dbReference type="Proteomes" id="UP001186944">
    <property type="component" value="Unassembled WGS sequence"/>
</dbReference>
<evidence type="ECO:0000256" key="6">
    <source>
        <dbReference type="ARBA" id="ARBA00022729"/>
    </source>
</evidence>
<evidence type="ECO:0000259" key="11">
    <source>
        <dbReference type="Pfam" id="PF02055"/>
    </source>
</evidence>
<dbReference type="GO" id="GO:0005764">
    <property type="term" value="C:lysosome"/>
    <property type="evidence" value="ECO:0007669"/>
    <property type="project" value="UniProtKB-ARBA"/>
</dbReference>
<feature type="domain" description="Glycosyl hydrolase family 30 TIM-barrel" evidence="11">
    <location>
        <begin position="169"/>
        <end position="463"/>
    </location>
</feature>
<keyword evidence="9 10" id="KW-0443">Lipid metabolism</keyword>
<evidence type="ECO:0000313" key="13">
    <source>
        <dbReference type="EMBL" id="KAK3097705.1"/>
    </source>
</evidence>
<evidence type="ECO:0000256" key="1">
    <source>
        <dbReference type="ARBA" id="ARBA00001013"/>
    </source>
</evidence>
<dbReference type="GO" id="GO:0016758">
    <property type="term" value="F:hexosyltransferase activity"/>
    <property type="evidence" value="ECO:0007669"/>
    <property type="project" value="UniProtKB-ARBA"/>
</dbReference>
<organism evidence="13 14">
    <name type="scientific">Pinctada imbricata</name>
    <name type="common">Atlantic pearl-oyster</name>
    <name type="synonym">Pinctada martensii</name>
    <dbReference type="NCBI Taxonomy" id="66713"/>
    <lineage>
        <taxon>Eukaryota</taxon>
        <taxon>Metazoa</taxon>
        <taxon>Spiralia</taxon>
        <taxon>Lophotrochozoa</taxon>
        <taxon>Mollusca</taxon>
        <taxon>Bivalvia</taxon>
        <taxon>Autobranchia</taxon>
        <taxon>Pteriomorphia</taxon>
        <taxon>Pterioida</taxon>
        <taxon>Pterioidea</taxon>
        <taxon>Pteriidae</taxon>
        <taxon>Pinctada</taxon>
    </lineage>
</organism>
<comment type="similarity">
    <text evidence="4 10">Belongs to the glycosyl hydrolase 30 family.</text>
</comment>
<dbReference type="SUPFAM" id="SSF51011">
    <property type="entry name" value="Glycosyl hydrolase domain"/>
    <property type="match status" value="2"/>
</dbReference>
<dbReference type="Pfam" id="PF17189">
    <property type="entry name" value="Glyco_hydro_30C"/>
    <property type="match status" value="1"/>
</dbReference>
<sequence length="666" mass="74960">MQILKYFSELGYMVEMFSIEDQIFHPDHIPCILKDFGDSSFVCVCNSTYCDTVDDNVRVSKSKFSIFTSTKLGDRLSHTYSDIGKTITGKNSSLSCMQRDFGEDSVVCVCNSTYCDTVDANVRGDEGQYSLYLTDSVGDRIVHTYGSINSQNMGATTYTVNKNVTYQEIIGFGGAFTDAAGINIGKLSLGAQTNLLKSYYSPSGIEYNVGRIPMASCDFSTHPYSYDDSSGDFNLTKFALTQEDINYKIKYIQMANQMSKQNLTLFGSPWSAPAWMKTNQNMTGKGTLIGEPGGKYFKTWAMYFVRFIQEYAKHSIKLWGITGQNEPTDGNIFKFPFQAMGWTAEMQRDFIAKDLGPALEQNGLGHIKLMILDDSRLMLPYWPEKVFESQEASKYISGIAVHWYEDLFVPANVLSITHSKFPDKFILATEACTGEAGPLDPVKVSLGNWKRGEEYAHDIIQVFESKDASKYISGIAVHWYQDKFVPATVLSITHKKFPDKFILATEACSGAAGPLDPVKVRLGNWERAEDYAHDIMQDLQNWVTGWTDWNIALDMQGGPNWVKNFVDSPVIVNSDKDEFYKQPMYYILGHFSKFIVPGSKRLDLTVKGSNKNVEVVAFLRPDSSIVAVLLNRSDEEVLVSLRDLDLGYINIDMIPHCIQTVTWWQN</sequence>
<dbReference type="GO" id="GO:0042391">
    <property type="term" value="P:regulation of membrane potential"/>
    <property type="evidence" value="ECO:0007669"/>
    <property type="project" value="UniProtKB-ARBA"/>
</dbReference>
<evidence type="ECO:0000256" key="5">
    <source>
        <dbReference type="ARBA" id="ARBA00012658"/>
    </source>
</evidence>
<protein>
    <recommendedName>
        <fullName evidence="5 10">Glucosylceramidase</fullName>
        <ecNumber evidence="5 10">3.2.1.45</ecNumber>
    </recommendedName>
</protein>
<dbReference type="SUPFAM" id="SSF51445">
    <property type="entry name" value="(Trans)glycosidases"/>
    <property type="match status" value="2"/>
</dbReference>
<dbReference type="InterPro" id="IPR017853">
    <property type="entry name" value="GH"/>
</dbReference>
<dbReference type="InterPro" id="IPR033452">
    <property type="entry name" value="GH30_C"/>
</dbReference>
<proteinExistence type="inferred from homology"/>
<dbReference type="GO" id="GO:0051246">
    <property type="term" value="P:regulation of protein metabolic process"/>
    <property type="evidence" value="ECO:0007669"/>
    <property type="project" value="UniProtKB-ARBA"/>
</dbReference>
<evidence type="ECO:0000256" key="8">
    <source>
        <dbReference type="ARBA" id="ARBA00022919"/>
    </source>
</evidence>
<dbReference type="Gene3D" id="3.20.20.80">
    <property type="entry name" value="Glycosidases"/>
    <property type="match status" value="2"/>
</dbReference>
<evidence type="ECO:0000256" key="2">
    <source>
        <dbReference type="ARBA" id="ARBA00004991"/>
    </source>
</evidence>
<keyword evidence="6" id="KW-0732">Signal</keyword>
<keyword evidence="14" id="KW-1185">Reference proteome</keyword>
<name>A0AA88Y8X3_PINIB</name>
<dbReference type="PANTHER" id="PTHR11069">
    <property type="entry name" value="GLUCOSYLCERAMIDASE"/>
    <property type="match status" value="1"/>
</dbReference>
<dbReference type="GO" id="GO:0006914">
    <property type="term" value="P:autophagy"/>
    <property type="evidence" value="ECO:0007669"/>
    <property type="project" value="UniProtKB-ARBA"/>
</dbReference>
<evidence type="ECO:0000256" key="10">
    <source>
        <dbReference type="RuleBase" id="RU361188"/>
    </source>
</evidence>
<dbReference type="GO" id="GO:0010605">
    <property type="term" value="P:negative regulation of macromolecule metabolic process"/>
    <property type="evidence" value="ECO:0007669"/>
    <property type="project" value="UniProtKB-ARBA"/>
</dbReference>
<comment type="pathway">
    <text evidence="2">Sphingolipid metabolism.</text>
</comment>
<dbReference type="EMBL" id="VSWD01000007">
    <property type="protein sequence ID" value="KAK3097705.1"/>
    <property type="molecule type" value="Genomic_DNA"/>
</dbReference>
<gene>
    <name evidence="13" type="ORF">FSP39_012333</name>
</gene>
<evidence type="ECO:0000256" key="9">
    <source>
        <dbReference type="ARBA" id="ARBA00023098"/>
    </source>
</evidence>
<dbReference type="GO" id="GO:0006066">
    <property type="term" value="P:alcohol metabolic process"/>
    <property type="evidence" value="ECO:0007669"/>
    <property type="project" value="UniProtKB-ARBA"/>
</dbReference>
<dbReference type="GO" id="GO:0032006">
    <property type="term" value="P:regulation of TOR signaling"/>
    <property type="evidence" value="ECO:0007669"/>
    <property type="project" value="UniProtKB-ARBA"/>
</dbReference>
<evidence type="ECO:0000256" key="7">
    <source>
        <dbReference type="ARBA" id="ARBA00022801"/>
    </source>
</evidence>
<keyword evidence="8 10" id="KW-0746">Sphingolipid metabolism</keyword>
<keyword evidence="10" id="KW-0326">Glycosidase</keyword>
<dbReference type="PANTHER" id="PTHR11069:SF23">
    <property type="entry name" value="LYSOSOMAL ACID GLUCOSYLCERAMIDASE"/>
    <property type="match status" value="1"/>
</dbReference>
<evidence type="ECO:0000256" key="4">
    <source>
        <dbReference type="ARBA" id="ARBA00005382"/>
    </source>
</evidence>
<accession>A0AA88Y8X3</accession>
<comment type="caution">
    <text evidence="13">The sequence shown here is derived from an EMBL/GenBank/DDBJ whole genome shotgun (WGS) entry which is preliminary data.</text>
</comment>
<dbReference type="GO" id="GO:0007040">
    <property type="term" value="P:lysosome organization"/>
    <property type="evidence" value="ECO:0007669"/>
    <property type="project" value="UniProtKB-ARBA"/>
</dbReference>
<dbReference type="GO" id="GO:0005102">
    <property type="term" value="F:signaling receptor binding"/>
    <property type="evidence" value="ECO:0007669"/>
    <property type="project" value="UniProtKB-ARBA"/>
</dbReference>
<dbReference type="InterPro" id="IPR033453">
    <property type="entry name" value="Glyco_hydro_30_TIM-barrel"/>
</dbReference>
<comment type="catalytic activity">
    <reaction evidence="1">
        <text>a beta-D-glucosyl-(1&lt;-&gt;1')-N-acylsphing-4-enine + H2O = an N-acylsphing-4-enine + D-glucose</text>
        <dbReference type="Rhea" id="RHEA:13269"/>
        <dbReference type="ChEBI" id="CHEBI:4167"/>
        <dbReference type="ChEBI" id="CHEBI:15377"/>
        <dbReference type="ChEBI" id="CHEBI:22801"/>
        <dbReference type="ChEBI" id="CHEBI:52639"/>
        <dbReference type="EC" id="3.2.1.45"/>
    </reaction>
    <physiologicalReaction direction="left-to-right" evidence="1">
        <dbReference type="Rhea" id="RHEA:13270"/>
    </physiologicalReaction>
</comment>
<feature type="domain" description="Glycosyl hydrolase family 30 beta sandwich" evidence="12">
    <location>
        <begin position="598"/>
        <end position="661"/>
    </location>
</feature>
<reference evidence="13" key="1">
    <citation type="submission" date="2019-08" db="EMBL/GenBank/DDBJ databases">
        <title>The improved chromosome-level genome for the pearl oyster Pinctada fucata martensii using PacBio sequencing and Hi-C.</title>
        <authorList>
            <person name="Zheng Z."/>
        </authorList>
    </citation>
    <scope>NUCLEOTIDE SEQUENCE</scope>
    <source>
        <strain evidence="13">ZZ-2019</strain>
        <tissue evidence="13">Adductor muscle</tissue>
    </source>
</reference>
<dbReference type="AlphaFoldDB" id="A0AA88Y8X3"/>
<evidence type="ECO:0000313" key="14">
    <source>
        <dbReference type="Proteomes" id="UP001186944"/>
    </source>
</evidence>
<dbReference type="GO" id="GO:0006680">
    <property type="term" value="P:glucosylceramide catabolic process"/>
    <property type="evidence" value="ECO:0007669"/>
    <property type="project" value="UniProtKB-ARBA"/>
</dbReference>
<dbReference type="GO" id="GO:0016241">
    <property type="term" value="P:regulation of macroautophagy"/>
    <property type="evidence" value="ECO:0007669"/>
    <property type="project" value="UniProtKB-ARBA"/>
</dbReference>
<dbReference type="GO" id="GO:0005774">
    <property type="term" value="C:vacuolar membrane"/>
    <property type="evidence" value="ECO:0007669"/>
    <property type="project" value="UniProtKB-ARBA"/>
</dbReference>
<dbReference type="Pfam" id="PF02055">
    <property type="entry name" value="Glyco_hydro_30"/>
    <property type="match status" value="1"/>
</dbReference>
<dbReference type="GO" id="GO:0004348">
    <property type="term" value="F:glucosylceramidase activity"/>
    <property type="evidence" value="ECO:0007669"/>
    <property type="project" value="UniProtKB-EC"/>
</dbReference>
<dbReference type="FunFam" id="3.20.20.80:FF:000030">
    <property type="entry name" value="Lysosomal acid glucosylceramidase"/>
    <property type="match status" value="1"/>
</dbReference>
<dbReference type="GO" id="GO:0008202">
    <property type="term" value="P:steroid metabolic process"/>
    <property type="evidence" value="ECO:0007669"/>
    <property type="project" value="UniProtKB-ARBA"/>
</dbReference>
<evidence type="ECO:0000259" key="12">
    <source>
        <dbReference type="Pfam" id="PF17189"/>
    </source>
</evidence>
<dbReference type="EC" id="3.2.1.45" evidence="5 10"/>
<comment type="pathway">
    <text evidence="3">Lipid metabolism.</text>
</comment>
<dbReference type="GO" id="GO:0030163">
    <property type="term" value="P:protein catabolic process"/>
    <property type="evidence" value="ECO:0007669"/>
    <property type="project" value="UniProtKB-ARBA"/>
</dbReference>
<keyword evidence="7 10" id="KW-0378">Hydrolase</keyword>
<dbReference type="PRINTS" id="PR00843">
    <property type="entry name" value="GLHYDRLASE30"/>
</dbReference>